<gene>
    <name evidence="6" type="ORF">NUH88_06590</name>
</gene>
<evidence type="ECO:0000256" key="2">
    <source>
        <dbReference type="ARBA" id="ARBA00022598"/>
    </source>
</evidence>
<dbReference type="Pfam" id="PF13380">
    <property type="entry name" value="CoA_binding_2"/>
    <property type="match status" value="1"/>
</dbReference>
<evidence type="ECO:0000256" key="1">
    <source>
        <dbReference type="ARBA" id="ARBA00022532"/>
    </source>
</evidence>
<dbReference type="PANTHER" id="PTHR43334">
    <property type="entry name" value="ACETATE--COA LIGASE [ADP-FORMING]"/>
    <property type="match status" value="1"/>
</dbReference>
<dbReference type="InterPro" id="IPR016102">
    <property type="entry name" value="Succinyl-CoA_synth-like"/>
</dbReference>
<dbReference type="SMART" id="SM00881">
    <property type="entry name" value="CoA_binding"/>
    <property type="match status" value="1"/>
</dbReference>
<dbReference type="Proteomes" id="UP001060336">
    <property type="component" value="Chromosome"/>
</dbReference>
<dbReference type="InterPro" id="IPR003781">
    <property type="entry name" value="CoA-bd"/>
</dbReference>
<keyword evidence="4" id="KW-0067">ATP-binding</keyword>
<dbReference type="SUPFAM" id="SSF51735">
    <property type="entry name" value="NAD(P)-binding Rossmann-fold domains"/>
    <property type="match status" value="1"/>
</dbReference>
<proteinExistence type="predicted"/>
<dbReference type="RefSeq" id="WP_257770794.1">
    <property type="nucleotide sequence ID" value="NZ_CP102480.1"/>
</dbReference>
<dbReference type="SUPFAM" id="SSF52210">
    <property type="entry name" value="Succinyl-CoA synthetase domains"/>
    <property type="match status" value="2"/>
</dbReference>
<dbReference type="GO" id="GO:0006099">
    <property type="term" value="P:tricarboxylic acid cycle"/>
    <property type="evidence" value="ECO:0007669"/>
    <property type="project" value="UniProtKB-KW"/>
</dbReference>
<dbReference type="SUPFAM" id="SSF56059">
    <property type="entry name" value="Glutathione synthetase ATP-binding domain-like"/>
    <property type="match status" value="1"/>
</dbReference>
<dbReference type="PANTHER" id="PTHR43334:SF1">
    <property type="entry name" value="3-HYDROXYPROPIONATE--COA LIGASE [ADP-FORMING]"/>
    <property type="match status" value="1"/>
</dbReference>
<keyword evidence="7" id="KW-1185">Reference proteome</keyword>
<feature type="domain" description="CoA-binding" evidence="5">
    <location>
        <begin position="9"/>
        <end position="104"/>
    </location>
</feature>
<evidence type="ECO:0000259" key="5">
    <source>
        <dbReference type="SMART" id="SM00881"/>
    </source>
</evidence>
<dbReference type="GO" id="GO:0016874">
    <property type="term" value="F:ligase activity"/>
    <property type="evidence" value="ECO:0007669"/>
    <property type="project" value="UniProtKB-KW"/>
</dbReference>
<keyword evidence="2 6" id="KW-0436">Ligase</keyword>
<evidence type="ECO:0000313" key="6">
    <source>
        <dbReference type="EMBL" id="UUX51358.1"/>
    </source>
</evidence>
<sequence length="696" mass="71738">MPASLLQALVSPATIALVGASNTESKLTARPMRFLRRHGFEGRIYPVNPARDTVLGEKAWPSVKAVPEPVDFAYILLDADPAIEALKDCAAAGVRIVAILADGFAEAGEEGARRQAEVQRIAEETGMLVIGPNSMGVVHTASGFAATTNAAFGAETIGRGRLAVISQSGSVIGTLLSRGAARDIAFSTFVSVGNEAAAGIGEVGEILVDHDGTDGFLLFMETIRNRAALARFAAKAHAAGKPVVAYMIGKSEEGQALSVSHTGALTGSAAAVDALLRSLGIRKAEQLETLLEAPGALAKARLQPGRPKTATVIATTGGGGAMVVDQLSARGVEIAGASTSTKAHFAKQGIPSGHGKLVDVTLAGARYEIMKEAVSTLIRDPETGVLIVAIGSSAQFDPELAVKPIVDAVSEASDDAAPVLAFPLPHAPDSMRLLEAGGVPTFRTVESCAETVAMLMTGAAQSVAPAMPLPAAATALIDALPSGTADEVSSAAIFQTMGLTGPGQTVLAPSEGVPEELPVSFPVVAKLVSPDLPHKTDAGAIKVGIKDRAELIDAIMEMRGSAERYHPGFRLAGILVQELVSGLGEALIGLSRDPVAGPVVTVAMGGVMTEIYRDSAVRPAPVSVDGAREMIREVKGFELLRGFRGRPEGDLEALAETVSTLSRLAADSRIEEAEANPVLIMEKGVGVVMLDALIRT</sequence>
<name>A0A9J7AW63_9PROT</name>
<dbReference type="KEGG" id="naci:NUH88_06590"/>
<dbReference type="InterPro" id="IPR036291">
    <property type="entry name" value="NAD(P)-bd_dom_sf"/>
</dbReference>
<dbReference type="Pfam" id="PF13549">
    <property type="entry name" value="ATP-grasp_5"/>
    <property type="match status" value="1"/>
</dbReference>
<keyword evidence="1" id="KW-0816">Tricarboxylic acid cycle</keyword>
<dbReference type="Gene3D" id="3.30.1490.20">
    <property type="entry name" value="ATP-grasp fold, A domain"/>
    <property type="match status" value="1"/>
</dbReference>
<keyword evidence="3" id="KW-0547">Nucleotide-binding</keyword>
<dbReference type="InterPro" id="IPR032875">
    <property type="entry name" value="Succ_CoA_lig_flav_dom"/>
</dbReference>
<evidence type="ECO:0000256" key="3">
    <source>
        <dbReference type="ARBA" id="ARBA00022741"/>
    </source>
</evidence>
<dbReference type="Gene3D" id="3.40.50.261">
    <property type="entry name" value="Succinyl-CoA synthetase domains"/>
    <property type="match status" value="2"/>
</dbReference>
<dbReference type="Pfam" id="PF13607">
    <property type="entry name" value="Succ_CoA_lig"/>
    <property type="match status" value="1"/>
</dbReference>
<dbReference type="InterPro" id="IPR013815">
    <property type="entry name" value="ATP_grasp_subdomain_1"/>
</dbReference>
<dbReference type="Gene3D" id="3.30.470.20">
    <property type="entry name" value="ATP-grasp fold, B domain"/>
    <property type="match status" value="1"/>
</dbReference>
<protein>
    <submittedName>
        <fullName evidence="6">Acetate--CoA ligase family protein</fullName>
    </submittedName>
</protein>
<dbReference type="InterPro" id="IPR051538">
    <property type="entry name" value="Acyl-CoA_Synth/Transferase"/>
</dbReference>
<dbReference type="Gene3D" id="3.40.50.720">
    <property type="entry name" value="NAD(P)-binding Rossmann-like Domain"/>
    <property type="match status" value="1"/>
</dbReference>
<reference evidence="6" key="1">
    <citation type="submission" date="2022-08" db="EMBL/GenBank/DDBJ databases">
        <title>Nisaea acidiphila sp. nov., isolated from a marine algal debris and emended description of the genus Nisaea Urios et al. 2008.</title>
        <authorList>
            <person name="Kwon K."/>
        </authorList>
    </citation>
    <scope>NUCLEOTIDE SEQUENCE</scope>
    <source>
        <strain evidence="6">MEBiC11861</strain>
    </source>
</reference>
<accession>A0A9J7AW63</accession>
<dbReference type="GO" id="GO:0005524">
    <property type="term" value="F:ATP binding"/>
    <property type="evidence" value="ECO:0007669"/>
    <property type="project" value="UniProtKB-KW"/>
</dbReference>
<evidence type="ECO:0000256" key="4">
    <source>
        <dbReference type="ARBA" id="ARBA00022840"/>
    </source>
</evidence>
<dbReference type="EMBL" id="CP102480">
    <property type="protein sequence ID" value="UUX51358.1"/>
    <property type="molecule type" value="Genomic_DNA"/>
</dbReference>
<dbReference type="AlphaFoldDB" id="A0A9J7AW63"/>
<organism evidence="6 7">
    <name type="scientific">Nisaea acidiphila</name>
    <dbReference type="NCBI Taxonomy" id="1862145"/>
    <lineage>
        <taxon>Bacteria</taxon>
        <taxon>Pseudomonadati</taxon>
        <taxon>Pseudomonadota</taxon>
        <taxon>Alphaproteobacteria</taxon>
        <taxon>Rhodospirillales</taxon>
        <taxon>Thalassobaculaceae</taxon>
        <taxon>Nisaea</taxon>
    </lineage>
</organism>
<evidence type="ECO:0000313" key="7">
    <source>
        <dbReference type="Proteomes" id="UP001060336"/>
    </source>
</evidence>